<feature type="domain" description="BD-FAE-like" evidence="3">
    <location>
        <begin position="79"/>
        <end position="282"/>
    </location>
</feature>
<evidence type="ECO:0000313" key="4">
    <source>
        <dbReference type="EMBL" id="CEG24207.1"/>
    </source>
</evidence>
<keyword evidence="2" id="KW-0472">Membrane</keyword>
<proteinExistence type="predicted"/>
<evidence type="ECO:0000259" key="3">
    <source>
        <dbReference type="Pfam" id="PF20434"/>
    </source>
</evidence>
<feature type="transmembrane region" description="Helical" evidence="2">
    <location>
        <begin position="12"/>
        <end position="29"/>
    </location>
</feature>
<dbReference type="InterPro" id="IPR029058">
    <property type="entry name" value="AB_hydrolase_fold"/>
</dbReference>
<evidence type="ECO:0000256" key="1">
    <source>
        <dbReference type="ARBA" id="ARBA00022801"/>
    </source>
</evidence>
<name>A0A098EQY2_9BACL</name>
<organism evidence="4 5">
    <name type="scientific">Planococcus massiliensis</name>
    <dbReference type="NCBI Taxonomy" id="1499687"/>
    <lineage>
        <taxon>Bacteria</taxon>
        <taxon>Bacillati</taxon>
        <taxon>Bacillota</taxon>
        <taxon>Bacilli</taxon>
        <taxon>Bacillales</taxon>
        <taxon>Caryophanaceae</taxon>
        <taxon>Planococcus</taxon>
    </lineage>
</organism>
<dbReference type="Gene3D" id="3.40.50.1820">
    <property type="entry name" value="alpha/beta hydrolase"/>
    <property type="match status" value="1"/>
</dbReference>
<keyword evidence="5" id="KW-1185">Reference proteome</keyword>
<dbReference type="PANTHER" id="PTHR48081">
    <property type="entry name" value="AB HYDROLASE SUPERFAMILY PROTEIN C4A8.06C"/>
    <property type="match status" value="1"/>
</dbReference>
<dbReference type="InterPro" id="IPR049492">
    <property type="entry name" value="BD-FAE-like_dom"/>
</dbReference>
<dbReference type="EMBL" id="CCXS01000001">
    <property type="protein sequence ID" value="CEG24207.1"/>
    <property type="molecule type" value="Genomic_DNA"/>
</dbReference>
<evidence type="ECO:0000313" key="5">
    <source>
        <dbReference type="Proteomes" id="UP000043699"/>
    </source>
</evidence>
<sequence>MKNNEVFYEKRTWLISFFLIGLMLSIFISDQIITSSDASASKQVASFSAYAPPPNFLEIQENVEVVKNLAYSGTKDAILDIYYPKNQSEAMPVILWIHGGGYIGGSKDSRQDYAMTLADDGYVVANINYALAPEQKYPGPIFQANEAIEFLMANAAQYGGDMERFFVGGDSAGAQIASQVAAVISNAELAAAMDILPAASAEQLKGAVLLCGLYDMDTVRATQFPNLENFLAAYTGAEVFESFERIDELSTVNHITDAYPPVFLTVGDADPFVSQSEELKEVLLHQNIPVESLFFEGTNKQLKHEYQYALDTEEAQEALKRTLNFLFVNSQ</sequence>
<dbReference type="STRING" id="1499687.BN1080_03227"/>
<dbReference type="PANTHER" id="PTHR48081:SF6">
    <property type="entry name" value="PEPTIDASE S9 PROLYL OLIGOPEPTIDASE CATALYTIC DOMAIN-CONTAINING PROTEIN"/>
    <property type="match status" value="1"/>
</dbReference>
<keyword evidence="1" id="KW-0378">Hydrolase</keyword>
<accession>A0A098EQY2</accession>
<dbReference type="SUPFAM" id="SSF53474">
    <property type="entry name" value="alpha/beta-Hydrolases"/>
    <property type="match status" value="1"/>
</dbReference>
<dbReference type="AlphaFoldDB" id="A0A098EQY2"/>
<keyword evidence="2" id="KW-0812">Transmembrane</keyword>
<evidence type="ECO:0000256" key="2">
    <source>
        <dbReference type="SAM" id="Phobius"/>
    </source>
</evidence>
<keyword evidence="2" id="KW-1133">Transmembrane helix</keyword>
<reference evidence="4 5" key="1">
    <citation type="submission" date="2014-09" db="EMBL/GenBank/DDBJ databases">
        <authorList>
            <person name="Urmite Genomes Urmite Genomes"/>
        </authorList>
    </citation>
    <scope>NUCLEOTIDE SEQUENCE [LARGE SCALE GENOMIC DNA]</scope>
    <source>
        <strain evidence="4 5">ES2</strain>
    </source>
</reference>
<protein>
    <submittedName>
        <fullName evidence="4">Carboxylesterase NlhH</fullName>
    </submittedName>
</protein>
<dbReference type="RefSeq" id="WP_052653535.1">
    <property type="nucleotide sequence ID" value="NZ_CCXS01000001.1"/>
</dbReference>
<dbReference type="InterPro" id="IPR050300">
    <property type="entry name" value="GDXG_lipolytic_enzyme"/>
</dbReference>
<dbReference type="Pfam" id="PF20434">
    <property type="entry name" value="BD-FAE"/>
    <property type="match status" value="1"/>
</dbReference>
<dbReference type="GO" id="GO:0016787">
    <property type="term" value="F:hydrolase activity"/>
    <property type="evidence" value="ECO:0007669"/>
    <property type="project" value="UniProtKB-KW"/>
</dbReference>
<dbReference type="Proteomes" id="UP000043699">
    <property type="component" value="Unassembled WGS sequence"/>
</dbReference>
<gene>
    <name evidence="4" type="primary">nlhH_2</name>
    <name evidence="4" type="ORF">BN1080_03227</name>
</gene>